<evidence type="ECO:0000256" key="1">
    <source>
        <dbReference type="SAM" id="Coils"/>
    </source>
</evidence>
<reference evidence="4" key="1">
    <citation type="submission" date="2020-03" db="EMBL/GenBank/DDBJ databases">
        <title>The deep terrestrial virosphere.</title>
        <authorList>
            <person name="Holmfeldt K."/>
            <person name="Nilsson E."/>
            <person name="Simone D."/>
            <person name="Lopez-Fernandez M."/>
            <person name="Wu X."/>
            <person name="de Brujin I."/>
            <person name="Lundin D."/>
            <person name="Andersson A."/>
            <person name="Bertilsson S."/>
            <person name="Dopson M."/>
        </authorList>
    </citation>
    <scope>NUCLEOTIDE SEQUENCE</scope>
    <source>
        <strain evidence="3">MM415A02260</strain>
        <strain evidence="4">MM415B04205</strain>
    </source>
</reference>
<proteinExistence type="predicted"/>
<feature type="domain" description="Rad50/SbcC-type AAA" evidence="2">
    <location>
        <begin position="4"/>
        <end position="238"/>
    </location>
</feature>
<feature type="coiled-coil region" evidence="1">
    <location>
        <begin position="163"/>
        <end position="237"/>
    </location>
</feature>
<dbReference type="SUPFAM" id="SSF52540">
    <property type="entry name" value="P-loop containing nucleoside triphosphate hydrolases"/>
    <property type="match status" value="1"/>
</dbReference>
<sequence length="368" mass="42083">MIESLEVKNFKSHRKSVMAFSSGINAIIGSPNHGKTNIIRALLWWFNNRPLSGDVLFNQLLSGEVEVTGKLSNVPDLITLKKKIITSKDGKSREVKDACYSIGEREFKGMNKSVPDVIKEAFNITELNIQEQFDQPYLVNSTGGEIAKTINRITRQELADQLETNITKKVNNLNRDVKDLKTDIELKEKELKAFDGLDSIGAILDEVEDSNLELSDLKSEKENIKRIILSIETLTKEIDYLESFMKVGLIINDINKIKIEYDKNKEISILLLEFIELYNRKEYLEPMVAELLLFLGKIDKQIENFNSKIDAANKIELFIVANNDYQDVSIKYIKVFEMYIKEIEKNGLCPTCFSSIDSKAVKRIKENL</sequence>
<dbReference type="InterPro" id="IPR027417">
    <property type="entry name" value="P-loop_NTPase"/>
</dbReference>
<gene>
    <name evidence="3" type="ORF">MM415A02260_0006</name>
    <name evidence="4" type="ORF">MM415B04205_0007</name>
</gene>
<dbReference type="Pfam" id="PF13476">
    <property type="entry name" value="AAA_23"/>
    <property type="match status" value="1"/>
</dbReference>
<dbReference type="AlphaFoldDB" id="A0A6M3LKP4"/>
<dbReference type="Gene3D" id="3.40.50.300">
    <property type="entry name" value="P-loop containing nucleotide triphosphate hydrolases"/>
    <property type="match status" value="1"/>
</dbReference>
<dbReference type="EMBL" id="MT143154">
    <property type="protein sequence ID" value="QJA93508.1"/>
    <property type="molecule type" value="Genomic_DNA"/>
</dbReference>
<dbReference type="EMBL" id="MT142050">
    <property type="protein sequence ID" value="QJA73750.1"/>
    <property type="molecule type" value="Genomic_DNA"/>
</dbReference>
<keyword evidence="1" id="KW-0175">Coiled coil</keyword>
<organism evidence="4">
    <name type="scientific">viral metagenome</name>
    <dbReference type="NCBI Taxonomy" id="1070528"/>
    <lineage>
        <taxon>unclassified sequences</taxon>
        <taxon>metagenomes</taxon>
        <taxon>organismal metagenomes</taxon>
    </lineage>
</organism>
<evidence type="ECO:0000313" key="3">
    <source>
        <dbReference type="EMBL" id="QJA73750.1"/>
    </source>
</evidence>
<evidence type="ECO:0000313" key="4">
    <source>
        <dbReference type="EMBL" id="QJA93508.1"/>
    </source>
</evidence>
<evidence type="ECO:0000259" key="2">
    <source>
        <dbReference type="Pfam" id="PF13476"/>
    </source>
</evidence>
<accession>A0A6M3LKP4</accession>
<protein>
    <submittedName>
        <fullName evidence="4">Putative ATPase domain containing protein</fullName>
    </submittedName>
</protein>
<name>A0A6M3LKP4_9ZZZZ</name>
<dbReference type="InterPro" id="IPR038729">
    <property type="entry name" value="Rad50/SbcC_AAA"/>
</dbReference>